<keyword evidence="6 9" id="KW-0238">DNA-binding</keyword>
<keyword evidence="4" id="KW-0159">Chromosome partition</keyword>
<keyword evidence="5" id="KW-0229">DNA integration</keyword>
<evidence type="ECO:0000256" key="2">
    <source>
        <dbReference type="ARBA" id="ARBA00022490"/>
    </source>
</evidence>
<comment type="caution">
    <text evidence="13">The sequence shown here is derived from an EMBL/GenBank/DDBJ whole genome shotgun (WGS) entry which is preliminary data.</text>
</comment>
<dbReference type="NCBIfam" id="NF003462">
    <property type="entry name" value="PRK05084.1"/>
    <property type="match status" value="1"/>
</dbReference>
<feature type="domain" description="Tyr recombinase" evidence="11">
    <location>
        <begin position="146"/>
        <end position="346"/>
    </location>
</feature>
<dbReference type="SUPFAM" id="SSF56349">
    <property type="entry name" value="DNA breaking-rejoining enzymes"/>
    <property type="match status" value="1"/>
</dbReference>
<evidence type="ECO:0000256" key="9">
    <source>
        <dbReference type="PROSITE-ProRule" id="PRU01248"/>
    </source>
</evidence>
<evidence type="ECO:0000256" key="4">
    <source>
        <dbReference type="ARBA" id="ARBA00022829"/>
    </source>
</evidence>
<dbReference type="Pfam" id="PF00589">
    <property type="entry name" value="Phage_integrase"/>
    <property type="match status" value="1"/>
</dbReference>
<dbReference type="Proteomes" id="UP000037558">
    <property type="component" value="Unassembled WGS sequence"/>
</dbReference>
<gene>
    <name evidence="13" type="ORF">AMD01_05170</name>
</gene>
<dbReference type="GO" id="GO:0007059">
    <property type="term" value="P:chromosome segregation"/>
    <property type="evidence" value="ECO:0007669"/>
    <property type="project" value="UniProtKB-KW"/>
</dbReference>
<dbReference type="GO" id="GO:0006310">
    <property type="term" value="P:DNA recombination"/>
    <property type="evidence" value="ECO:0007669"/>
    <property type="project" value="UniProtKB-KW"/>
</dbReference>
<evidence type="ECO:0000256" key="1">
    <source>
        <dbReference type="ARBA" id="ARBA00004496"/>
    </source>
</evidence>
<evidence type="ECO:0000256" key="7">
    <source>
        <dbReference type="ARBA" id="ARBA00023172"/>
    </source>
</evidence>
<dbReference type="PANTHER" id="PTHR30349">
    <property type="entry name" value="PHAGE INTEGRASE-RELATED"/>
    <property type="match status" value="1"/>
</dbReference>
<comment type="subcellular location">
    <subcellularLocation>
        <location evidence="1">Cytoplasm</location>
    </subcellularLocation>
</comment>
<dbReference type="Gene3D" id="1.10.150.130">
    <property type="match status" value="1"/>
</dbReference>
<dbReference type="InterPro" id="IPR011010">
    <property type="entry name" value="DNA_brk_join_enz"/>
</dbReference>
<dbReference type="PROSITE" id="PS51900">
    <property type="entry name" value="CB"/>
    <property type="match status" value="1"/>
</dbReference>
<reference evidence="14" key="1">
    <citation type="submission" date="2015-08" db="EMBL/GenBank/DDBJ databases">
        <title>Fjat-14210 dsm16467.</title>
        <authorList>
            <person name="Liu B."/>
            <person name="Wang J."/>
            <person name="Zhu Y."/>
            <person name="Liu G."/>
            <person name="Chen Q."/>
            <person name="Chen Z."/>
            <person name="Lan J."/>
            <person name="Che J."/>
            <person name="Ge C."/>
            <person name="Shi H."/>
            <person name="Pan Z."/>
            <person name="Liu X."/>
        </authorList>
    </citation>
    <scope>NUCLEOTIDE SEQUENCE [LARGE SCALE GENOMIC DNA]</scope>
    <source>
        <strain evidence="14">DSM 16467</strain>
    </source>
</reference>
<accession>A0A0M0LBF4</accession>
<dbReference type="Gene3D" id="1.10.443.10">
    <property type="entry name" value="Intergrase catalytic core"/>
    <property type="match status" value="1"/>
</dbReference>
<evidence type="ECO:0000259" key="11">
    <source>
        <dbReference type="PROSITE" id="PS51898"/>
    </source>
</evidence>
<dbReference type="GO" id="GO:0015074">
    <property type="term" value="P:DNA integration"/>
    <property type="evidence" value="ECO:0007669"/>
    <property type="project" value="UniProtKB-KW"/>
</dbReference>
<dbReference type="InterPro" id="IPR044068">
    <property type="entry name" value="CB"/>
</dbReference>
<evidence type="ECO:0000259" key="12">
    <source>
        <dbReference type="PROSITE" id="PS51900"/>
    </source>
</evidence>
<evidence type="ECO:0000313" key="13">
    <source>
        <dbReference type="EMBL" id="KOO48197.1"/>
    </source>
</evidence>
<dbReference type="GO" id="GO:0003677">
    <property type="term" value="F:DNA binding"/>
    <property type="evidence" value="ECO:0007669"/>
    <property type="project" value="UniProtKB-UniRule"/>
</dbReference>
<dbReference type="EMBL" id="LILC01000006">
    <property type="protein sequence ID" value="KOO48197.1"/>
    <property type="molecule type" value="Genomic_DNA"/>
</dbReference>
<dbReference type="PANTHER" id="PTHR30349:SF77">
    <property type="entry name" value="TYROSINE RECOMBINASE XERC"/>
    <property type="match status" value="1"/>
</dbReference>
<evidence type="ECO:0000256" key="6">
    <source>
        <dbReference type="ARBA" id="ARBA00023125"/>
    </source>
</evidence>
<evidence type="ECO:0000313" key="14">
    <source>
        <dbReference type="Proteomes" id="UP000037558"/>
    </source>
</evidence>
<feature type="region of interest" description="Disordered" evidence="10">
    <location>
        <begin position="336"/>
        <end position="355"/>
    </location>
</feature>
<keyword evidence="3" id="KW-0132">Cell division</keyword>
<evidence type="ECO:0000256" key="10">
    <source>
        <dbReference type="SAM" id="MobiDB-lite"/>
    </source>
</evidence>
<dbReference type="InterPro" id="IPR010998">
    <property type="entry name" value="Integrase_recombinase_N"/>
</dbReference>
<sequence>MLLSMPFYVQQYVDDKLDTHSSSTLLGYLHDYKLFFEWLMAEGFTDCEEMKDIPLEVLEKLPLEAAKSFFKFVNRKEIVVSQKTNEKKKPEQVSTNRKISALRSLFKYLTVETENDQQEPYFYRNVMQKITVHKKKETLNARSGRISKSIFHKDEDVKFLSFVKNGYEHTLTKRAKPYFYRDVARDYAILSLFLGSGIRVNELANLRLRDLNFTTNEIAVVRKGNKEDIVSVVPQAMEDIQDYLAIRERKYRVKKEEDSYLFVTRYEGHASPLSVRSIQQMVKKYSKAFQSNKSLSPHKLRHTYATQLAEETGDLVLVMNQLGHSSMNTAVLYTNSDKERAHEASKNMGKKRKDL</sequence>
<keyword evidence="14" id="KW-1185">Reference proteome</keyword>
<name>A0A0M0LBF4_9BACI</name>
<proteinExistence type="predicted"/>
<keyword evidence="8" id="KW-0131">Cell cycle</keyword>
<dbReference type="PROSITE" id="PS51898">
    <property type="entry name" value="TYR_RECOMBINASE"/>
    <property type="match status" value="1"/>
</dbReference>
<organism evidence="13 14">
    <name type="scientific">Priestia koreensis</name>
    <dbReference type="NCBI Taxonomy" id="284581"/>
    <lineage>
        <taxon>Bacteria</taxon>
        <taxon>Bacillati</taxon>
        <taxon>Bacillota</taxon>
        <taxon>Bacilli</taxon>
        <taxon>Bacillales</taxon>
        <taxon>Bacillaceae</taxon>
        <taxon>Priestia</taxon>
    </lineage>
</organism>
<evidence type="ECO:0000256" key="5">
    <source>
        <dbReference type="ARBA" id="ARBA00022908"/>
    </source>
</evidence>
<keyword evidence="2" id="KW-0963">Cytoplasm</keyword>
<dbReference type="GO" id="GO:0051301">
    <property type="term" value="P:cell division"/>
    <property type="evidence" value="ECO:0007669"/>
    <property type="project" value="UniProtKB-KW"/>
</dbReference>
<dbReference type="GO" id="GO:0005737">
    <property type="term" value="C:cytoplasm"/>
    <property type="evidence" value="ECO:0007669"/>
    <property type="project" value="UniProtKB-SubCell"/>
</dbReference>
<dbReference type="InterPro" id="IPR002104">
    <property type="entry name" value="Integrase_catalytic"/>
</dbReference>
<dbReference type="AlphaFoldDB" id="A0A0M0LBF4"/>
<dbReference type="STRING" id="284581.AMD01_05170"/>
<dbReference type="PATRIC" id="fig|284581.3.peg.1422"/>
<feature type="compositionally biased region" description="Basic and acidic residues" evidence="10">
    <location>
        <begin position="336"/>
        <end position="345"/>
    </location>
</feature>
<evidence type="ECO:0000256" key="3">
    <source>
        <dbReference type="ARBA" id="ARBA00022618"/>
    </source>
</evidence>
<evidence type="ECO:0000256" key="8">
    <source>
        <dbReference type="ARBA" id="ARBA00023306"/>
    </source>
</evidence>
<dbReference type="InterPro" id="IPR050090">
    <property type="entry name" value="Tyrosine_recombinase_XerCD"/>
</dbReference>
<dbReference type="InterPro" id="IPR013762">
    <property type="entry name" value="Integrase-like_cat_sf"/>
</dbReference>
<protein>
    <submittedName>
        <fullName evidence="13">Recombinase</fullName>
    </submittedName>
</protein>
<keyword evidence="7" id="KW-0233">DNA recombination</keyword>
<feature type="domain" description="Core-binding (CB)" evidence="12">
    <location>
        <begin position="3"/>
        <end position="110"/>
    </location>
</feature>